<gene>
    <name evidence="2" type="ORF">CF651_15300</name>
</gene>
<keyword evidence="1" id="KW-0812">Transmembrane</keyword>
<evidence type="ECO:0008006" key="4">
    <source>
        <dbReference type="Google" id="ProtNLM"/>
    </source>
</evidence>
<dbReference type="AlphaFoldDB" id="A0A229UPU2"/>
<accession>A0A229UPU2</accession>
<name>A0A229UPU2_9BACL</name>
<reference evidence="2 3" key="1">
    <citation type="submission" date="2017-07" db="EMBL/GenBank/DDBJ databases">
        <title>Genome sequencing and assembly of Paenibacillus rigui.</title>
        <authorList>
            <person name="Mayilraj S."/>
        </authorList>
    </citation>
    <scope>NUCLEOTIDE SEQUENCE [LARGE SCALE GENOMIC DNA]</scope>
    <source>
        <strain evidence="2 3">JCM 16352</strain>
    </source>
</reference>
<dbReference type="Proteomes" id="UP000215509">
    <property type="component" value="Unassembled WGS sequence"/>
</dbReference>
<keyword evidence="1" id="KW-1133">Transmembrane helix</keyword>
<organism evidence="2 3">
    <name type="scientific">Paenibacillus rigui</name>
    <dbReference type="NCBI Taxonomy" id="554312"/>
    <lineage>
        <taxon>Bacteria</taxon>
        <taxon>Bacillati</taxon>
        <taxon>Bacillota</taxon>
        <taxon>Bacilli</taxon>
        <taxon>Bacillales</taxon>
        <taxon>Paenibacillaceae</taxon>
        <taxon>Paenibacillus</taxon>
    </lineage>
</organism>
<evidence type="ECO:0000313" key="2">
    <source>
        <dbReference type="EMBL" id="OXM85380.1"/>
    </source>
</evidence>
<evidence type="ECO:0000256" key="1">
    <source>
        <dbReference type="SAM" id="Phobius"/>
    </source>
</evidence>
<protein>
    <recommendedName>
        <fullName evidence="4">DUF304 domain-containing protein</fullName>
    </recommendedName>
</protein>
<comment type="caution">
    <text evidence="2">The sequence shown here is derived from an EMBL/GenBank/DDBJ whole genome shotgun (WGS) entry which is preliminary data.</text>
</comment>
<proteinExistence type="predicted"/>
<feature type="transmembrane region" description="Helical" evidence="1">
    <location>
        <begin position="12"/>
        <end position="29"/>
    </location>
</feature>
<dbReference type="OrthoDB" id="2604643at2"/>
<sequence>MVFKKSALIRWLTYLIFLMTLALLVYQQFDDSFEVDERALFVLGIGSALVLLGFLSIVFTFSKVVVTEQGLRFYRWYGAKMIHFTDITEVGHTRFFGGQLLVKGARRSAWVSIDYVGTAELVKLLCEKIGEDRCFKASKALNKRRQELEGLN</sequence>
<dbReference type="EMBL" id="NMQW01000022">
    <property type="protein sequence ID" value="OXM85380.1"/>
    <property type="molecule type" value="Genomic_DNA"/>
</dbReference>
<evidence type="ECO:0000313" key="3">
    <source>
        <dbReference type="Proteomes" id="UP000215509"/>
    </source>
</evidence>
<feature type="transmembrane region" description="Helical" evidence="1">
    <location>
        <begin position="41"/>
        <end position="66"/>
    </location>
</feature>
<keyword evidence="3" id="KW-1185">Reference proteome</keyword>
<keyword evidence="1" id="KW-0472">Membrane</keyword>